<name>A0A1C7MVK2_9FUNG</name>
<dbReference type="AlphaFoldDB" id="A0A1C7MVK2"/>
<sequence>MELTWCKHYVRAMLVPFGTNVVETPVVLTWNGGSWLDNDKKRVQTGDQVLSLIDEHSGEFYHNLFGGSRNLAEQQRNWLYLTFHEGNHVRLLQEKRCFWCGISSRLRN</sequence>
<comment type="caution">
    <text evidence="1">The sequence shown here is derived from an EMBL/GenBank/DDBJ whole genome shotgun (WGS) entry which is preliminary data.</text>
</comment>
<gene>
    <name evidence="1" type="ORF">A0J61_11121</name>
</gene>
<evidence type="ECO:0000313" key="2">
    <source>
        <dbReference type="Proteomes" id="UP000093000"/>
    </source>
</evidence>
<keyword evidence="2" id="KW-1185">Reference proteome</keyword>
<accession>A0A1C7MVK2</accession>
<dbReference type="Proteomes" id="UP000093000">
    <property type="component" value="Unassembled WGS sequence"/>
</dbReference>
<proteinExistence type="predicted"/>
<dbReference type="EMBL" id="LUGH01001693">
    <property type="protein sequence ID" value="OBZ80830.1"/>
    <property type="molecule type" value="Genomic_DNA"/>
</dbReference>
<protein>
    <submittedName>
        <fullName evidence="1">Uncharacterized protein</fullName>
    </submittedName>
</protein>
<dbReference type="InParanoid" id="A0A1C7MVK2"/>
<organism evidence="1 2">
    <name type="scientific">Choanephora cucurbitarum</name>
    <dbReference type="NCBI Taxonomy" id="101091"/>
    <lineage>
        <taxon>Eukaryota</taxon>
        <taxon>Fungi</taxon>
        <taxon>Fungi incertae sedis</taxon>
        <taxon>Mucoromycota</taxon>
        <taxon>Mucoromycotina</taxon>
        <taxon>Mucoromycetes</taxon>
        <taxon>Mucorales</taxon>
        <taxon>Mucorineae</taxon>
        <taxon>Choanephoraceae</taxon>
        <taxon>Choanephoroideae</taxon>
        <taxon>Choanephora</taxon>
    </lineage>
</organism>
<reference evidence="1 2" key="1">
    <citation type="submission" date="2016-03" db="EMBL/GenBank/DDBJ databases">
        <title>Choanephora cucurbitarum.</title>
        <authorList>
            <person name="Min B."/>
            <person name="Park H."/>
            <person name="Park J.-H."/>
            <person name="Shin H.-D."/>
            <person name="Choi I.-G."/>
        </authorList>
    </citation>
    <scope>NUCLEOTIDE SEQUENCE [LARGE SCALE GENOMIC DNA]</scope>
    <source>
        <strain evidence="1 2">KUS-F28377</strain>
    </source>
</reference>
<evidence type="ECO:0000313" key="1">
    <source>
        <dbReference type="EMBL" id="OBZ80830.1"/>
    </source>
</evidence>